<dbReference type="InterPro" id="IPR001680">
    <property type="entry name" value="WD40_rpt"/>
</dbReference>
<dbReference type="PANTHER" id="PTHR44019:SF8">
    <property type="entry name" value="POC1 CENTRIOLAR PROTEIN HOMOLOG"/>
    <property type="match status" value="1"/>
</dbReference>
<evidence type="ECO:0000256" key="1">
    <source>
        <dbReference type="ARBA" id="ARBA00022574"/>
    </source>
</evidence>
<dbReference type="OrthoDB" id="3238562at2759"/>
<protein>
    <submittedName>
        <fullName evidence="4">WD40-repeat-containing domain protein</fullName>
    </submittedName>
</protein>
<dbReference type="Gene3D" id="2.130.10.10">
    <property type="entry name" value="YVTN repeat-like/Quinoprotein amine dehydrogenase"/>
    <property type="match status" value="1"/>
</dbReference>
<comment type="caution">
    <text evidence="4">The sequence shown here is derived from an EMBL/GenBank/DDBJ whole genome shotgun (WGS) entry which is preliminary data.</text>
</comment>
<dbReference type="SUPFAM" id="SSF50978">
    <property type="entry name" value="WD40 repeat-like"/>
    <property type="match status" value="1"/>
</dbReference>
<dbReference type="SMART" id="SM00320">
    <property type="entry name" value="WD40"/>
    <property type="match status" value="3"/>
</dbReference>
<dbReference type="PROSITE" id="PS50294">
    <property type="entry name" value="WD_REPEATS_REGION"/>
    <property type="match status" value="1"/>
</dbReference>
<dbReference type="AlphaFoldDB" id="A0A9P6EDE7"/>
<sequence length="314" mass="34984">MQSFFKDFMDGLRGSSPANNYRLVATLAEPEGAINALAFNPTGTSLASDGDDETVRIWDLASFKCVQALSDIEKQWGQITVLKFAQMGPDVSTEWLCFGTGFGMFVVYRRARKSTYFVELLRLKVFTSGDSVESFSFNPHFRRLAVGSHNGTLKVFELEGNGRDLTLLWDDRYDDMIIQSLVFVDQGEHLNIYIMASGDVICRNTDTGEQVYAKRLQSPIGHAEVHHPTVAVVIENMTNGFDLYPFNKPTPSRNFPVETNRLFIKSAVFAENGKIIVTGSDHGKVYIFGTTSSTALQVLKHGGREQLVQVVEVT</sequence>
<proteinExistence type="predicted"/>
<dbReference type="PANTHER" id="PTHR44019">
    <property type="entry name" value="WD REPEAT-CONTAINING PROTEIN 55"/>
    <property type="match status" value="1"/>
</dbReference>
<evidence type="ECO:0000256" key="3">
    <source>
        <dbReference type="PROSITE-ProRule" id="PRU00221"/>
    </source>
</evidence>
<feature type="repeat" description="WD" evidence="3">
    <location>
        <begin position="27"/>
        <end position="68"/>
    </location>
</feature>
<dbReference type="InterPro" id="IPR050505">
    <property type="entry name" value="WDR55/POC1"/>
</dbReference>
<reference evidence="4" key="1">
    <citation type="submission" date="2020-11" db="EMBL/GenBank/DDBJ databases">
        <authorList>
            <consortium name="DOE Joint Genome Institute"/>
            <person name="Ahrendt S."/>
            <person name="Riley R."/>
            <person name="Andreopoulos W."/>
            <person name="Labutti K."/>
            <person name="Pangilinan J."/>
            <person name="Ruiz-Duenas F.J."/>
            <person name="Barrasa J.M."/>
            <person name="Sanchez-Garcia M."/>
            <person name="Camarero S."/>
            <person name="Miyauchi S."/>
            <person name="Serrano A."/>
            <person name="Linde D."/>
            <person name="Babiker R."/>
            <person name="Drula E."/>
            <person name="Ayuso-Fernandez I."/>
            <person name="Pacheco R."/>
            <person name="Padilla G."/>
            <person name="Ferreira P."/>
            <person name="Barriuso J."/>
            <person name="Kellner H."/>
            <person name="Castanera R."/>
            <person name="Alfaro M."/>
            <person name="Ramirez L."/>
            <person name="Pisabarro A.G."/>
            <person name="Kuo A."/>
            <person name="Tritt A."/>
            <person name="Lipzen A."/>
            <person name="He G."/>
            <person name="Yan M."/>
            <person name="Ng V."/>
            <person name="Cullen D."/>
            <person name="Martin F."/>
            <person name="Rosso M.-N."/>
            <person name="Henrissat B."/>
            <person name="Hibbett D."/>
            <person name="Martinez A.T."/>
            <person name="Grigoriev I.V."/>
        </authorList>
    </citation>
    <scope>NUCLEOTIDE SEQUENCE</scope>
    <source>
        <strain evidence="4">CBS 506.95</strain>
    </source>
</reference>
<keyword evidence="5" id="KW-1185">Reference proteome</keyword>
<dbReference type="PROSITE" id="PS50082">
    <property type="entry name" value="WD_REPEATS_2"/>
    <property type="match status" value="1"/>
</dbReference>
<accession>A0A9P6EDE7</accession>
<name>A0A9P6EDE7_9AGAR</name>
<evidence type="ECO:0000313" key="5">
    <source>
        <dbReference type="Proteomes" id="UP000807306"/>
    </source>
</evidence>
<dbReference type="InterPro" id="IPR036322">
    <property type="entry name" value="WD40_repeat_dom_sf"/>
</dbReference>
<dbReference type="Pfam" id="PF00400">
    <property type="entry name" value="WD40"/>
    <property type="match status" value="2"/>
</dbReference>
<evidence type="ECO:0000256" key="2">
    <source>
        <dbReference type="ARBA" id="ARBA00022737"/>
    </source>
</evidence>
<keyword evidence="2" id="KW-0677">Repeat</keyword>
<dbReference type="Proteomes" id="UP000807306">
    <property type="component" value="Unassembled WGS sequence"/>
</dbReference>
<dbReference type="EMBL" id="MU157864">
    <property type="protein sequence ID" value="KAF9527061.1"/>
    <property type="molecule type" value="Genomic_DNA"/>
</dbReference>
<organism evidence="4 5">
    <name type="scientific">Crepidotus variabilis</name>
    <dbReference type="NCBI Taxonomy" id="179855"/>
    <lineage>
        <taxon>Eukaryota</taxon>
        <taxon>Fungi</taxon>
        <taxon>Dikarya</taxon>
        <taxon>Basidiomycota</taxon>
        <taxon>Agaricomycotina</taxon>
        <taxon>Agaricomycetes</taxon>
        <taxon>Agaricomycetidae</taxon>
        <taxon>Agaricales</taxon>
        <taxon>Agaricineae</taxon>
        <taxon>Crepidotaceae</taxon>
        <taxon>Crepidotus</taxon>
    </lineage>
</organism>
<evidence type="ECO:0000313" key="4">
    <source>
        <dbReference type="EMBL" id="KAF9527061.1"/>
    </source>
</evidence>
<gene>
    <name evidence="4" type="ORF">CPB83DRAFT_429245</name>
</gene>
<keyword evidence="1 3" id="KW-0853">WD repeat</keyword>
<dbReference type="InterPro" id="IPR015943">
    <property type="entry name" value="WD40/YVTN_repeat-like_dom_sf"/>
</dbReference>